<organism evidence="2 3">
    <name type="scientific">Calycina marina</name>
    <dbReference type="NCBI Taxonomy" id="1763456"/>
    <lineage>
        <taxon>Eukaryota</taxon>
        <taxon>Fungi</taxon>
        <taxon>Dikarya</taxon>
        <taxon>Ascomycota</taxon>
        <taxon>Pezizomycotina</taxon>
        <taxon>Leotiomycetes</taxon>
        <taxon>Helotiales</taxon>
        <taxon>Pezizellaceae</taxon>
        <taxon>Calycina</taxon>
    </lineage>
</organism>
<evidence type="ECO:0000313" key="2">
    <source>
        <dbReference type="EMBL" id="KAG9240420.1"/>
    </source>
</evidence>
<feature type="region of interest" description="Disordered" evidence="1">
    <location>
        <begin position="88"/>
        <end position="162"/>
    </location>
</feature>
<protein>
    <submittedName>
        <fullName evidence="2">Uncharacterized protein</fullName>
    </submittedName>
</protein>
<keyword evidence="3" id="KW-1185">Reference proteome</keyword>
<dbReference type="AlphaFoldDB" id="A0A9P8CBC3"/>
<dbReference type="OrthoDB" id="40579at2759"/>
<gene>
    <name evidence="2" type="ORF">BJ878DRAFT_579063</name>
</gene>
<dbReference type="Proteomes" id="UP000887226">
    <property type="component" value="Unassembled WGS sequence"/>
</dbReference>
<evidence type="ECO:0000256" key="1">
    <source>
        <dbReference type="SAM" id="MobiDB-lite"/>
    </source>
</evidence>
<accession>A0A9P8CBC3</accession>
<sequence length="226" mass="25023">MLKTWDVGAKDEGEGRRGQGKEESRLSSPLTICDGCEVERVKTLGCTDVNRHGDFGVESNFRWDLDNSKTSTSLAKFFVLRRLGRGGGVLPPGARKKRSAPSGDDASPSYNSQRCLKTGELYRSTPTNRSLNNNAKKPRRDLYSNKHTNMNNSSSSGDSEEEEANGVVWRKWQRDCVAQRLVVGNELLSATQEALDLDASSITDKVRTKAKDMTYEQWDALVVASS</sequence>
<dbReference type="EMBL" id="MU254453">
    <property type="protein sequence ID" value="KAG9240420.1"/>
    <property type="molecule type" value="Genomic_DNA"/>
</dbReference>
<proteinExistence type="predicted"/>
<reference evidence="2" key="1">
    <citation type="journal article" date="2021" name="IMA Fungus">
        <title>Genomic characterization of three marine fungi, including Emericellopsis atlantica sp. nov. with signatures of a generalist lifestyle and marine biomass degradation.</title>
        <authorList>
            <person name="Hagestad O.C."/>
            <person name="Hou L."/>
            <person name="Andersen J.H."/>
            <person name="Hansen E.H."/>
            <person name="Altermark B."/>
            <person name="Li C."/>
            <person name="Kuhnert E."/>
            <person name="Cox R.J."/>
            <person name="Crous P.W."/>
            <person name="Spatafora J.W."/>
            <person name="Lail K."/>
            <person name="Amirebrahimi M."/>
            <person name="Lipzen A."/>
            <person name="Pangilinan J."/>
            <person name="Andreopoulos W."/>
            <person name="Hayes R.D."/>
            <person name="Ng V."/>
            <person name="Grigoriev I.V."/>
            <person name="Jackson S.A."/>
            <person name="Sutton T.D.S."/>
            <person name="Dobson A.D.W."/>
            <person name="Rama T."/>
        </authorList>
    </citation>
    <scope>NUCLEOTIDE SEQUENCE</scope>
    <source>
        <strain evidence="2">TRa3180A</strain>
    </source>
</reference>
<feature type="compositionally biased region" description="Basic and acidic residues" evidence="1">
    <location>
        <begin position="8"/>
        <end position="24"/>
    </location>
</feature>
<comment type="caution">
    <text evidence="2">The sequence shown here is derived from an EMBL/GenBank/DDBJ whole genome shotgun (WGS) entry which is preliminary data.</text>
</comment>
<feature type="compositionally biased region" description="Polar residues" evidence="1">
    <location>
        <begin position="124"/>
        <end position="135"/>
    </location>
</feature>
<feature type="region of interest" description="Disordered" evidence="1">
    <location>
        <begin position="1"/>
        <end position="24"/>
    </location>
</feature>
<name>A0A9P8CBC3_9HELO</name>
<evidence type="ECO:0000313" key="3">
    <source>
        <dbReference type="Proteomes" id="UP000887226"/>
    </source>
</evidence>